<dbReference type="Proteomes" id="UP000437709">
    <property type="component" value="Unassembled WGS sequence"/>
</dbReference>
<dbReference type="InterPro" id="IPR050765">
    <property type="entry name" value="Riboflavin_Biosynth_HTPR"/>
</dbReference>
<dbReference type="Gene3D" id="3.40.430.10">
    <property type="entry name" value="Dihydrofolate Reductase, subunit A"/>
    <property type="match status" value="1"/>
</dbReference>
<evidence type="ECO:0000313" key="2">
    <source>
        <dbReference type="EMBL" id="MPV35913.1"/>
    </source>
</evidence>
<dbReference type="PANTHER" id="PTHR38011">
    <property type="entry name" value="DIHYDROFOLATE REDUCTASE FAMILY PROTEIN (AFU_ORTHOLOGUE AFUA_8G06820)"/>
    <property type="match status" value="1"/>
</dbReference>
<comment type="caution">
    <text evidence="2">The sequence shown here is derived from an EMBL/GenBank/DDBJ whole genome shotgun (WGS) entry which is preliminary data.</text>
</comment>
<reference evidence="2 3" key="1">
    <citation type="submission" date="2019-10" db="EMBL/GenBank/DDBJ databases">
        <title>Georgenia wutianyii sp. nov. and Georgenia yuyongxinii sp. nov. isolated from plateau pika (Ochotona curzoniae) in the Qinghai-Tibet plateau of China.</title>
        <authorList>
            <person name="Tian Z."/>
        </authorList>
    </citation>
    <scope>NUCLEOTIDE SEQUENCE [LARGE SCALE GENOMIC DNA]</scope>
    <source>
        <strain evidence="2 3">JCM 19765</strain>
    </source>
</reference>
<dbReference type="EMBL" id="WHPC01000004">
    <property type="protein sequence ID" value="MPV35913.1"/>
    <property type="molecule type" value="Genomic_DNA"/>
</dbReference>
<dbReference type="InterPro" id="IPR002734">
    <property type="entry name" value="RibDG_C"/>
</dbReference>
<protein>
    <recommendedName>
        <fullName evidence="1">Bacterial bifunctional deaminase-reductase C-terminal domain-containing protein</fullName>
    </recommendedName>
</protein>
<dbReference type="PANTHER" id="PTHR38011:SF11">
    <property type="entry name" value="2,5-DIAMINO-6-RIBOSYLAMINO-4(3H)-PYRIMIDINONE 5'-PHOSPHATE REDUCTASE"/>
    <property type="match status" value="1"/>
</dbReference>
<dbReference type="GO" id="GO:0009231">
    <property type="term" value="P:riboflavin biosynthetic process"/>
    <property type="evidence" value="ECO:0007669"/>
    <property type="project" value="InterPro"/>
</dbReference>
<name>A0A6N7EFE4_9MICO</name>
<accession>A0A6N7EFE4</accession>
<dbReference type="AlphaFoldDB" id="A0A6N7EFE4"/>
<sequence length="204" mass="21939">MARRIILFIHSTLNGVVTGDPDGDKTDFSGWTRPGNVVGEASESLLRLFDRVDTVLLGRATYDDLSRKWPTMQAATEPVDVVSRLAAKINGATKLVATRDDQVAQLPWGECAPAEPLGGDLAERLQRIRAGEGGDVVIFGSPTLVRSLMEADLIDELHIVVHPVVVEVGERLFSGVETRTDLTLESATTFSEGGVLLAYGRAVA</sequence>
<keyword evidence="3" id="KW-1185">Reference proteome</keyword>
<proteinExistence type="predicted"/>
<dbReference type="RefSeq" id="WP_152194109.1">
    <property type="nucleotide sequence ID" value="NZ_VUKD01000001.1"/>
</dbReference>
<organism evidence="2 3">
    <name type="scientific">Georgenia subflava</name>
    <dbReference type="NCBI Taxonomy" id="1622177"/>
    <lineage>
        <taxon>Bacteria</taxon>
        <taxon>Bacillati</taxon>
        <taxon>Actinomycetota</taxon>
        <taxon>Actinomycetes</taxon>
        <taxon>Micrococcales</taxon>
        <taxon>Bogoriellaceae</taxon>
        <taxon>Georgenia</taxon>
    </lineage>
</organism>
<evidence type="ECO:0000313" key="3">
    <source>
        <dbReference type="Proteomes" id="UP000437709"/>
    </source>
</evidence>
<evidence type="ECO:0000259" key="1">
    <source>
        <dbReference type="Pfam" id="PF01872"/>
    </source>
</evidence>
<feature type="domain" description="Bacterial bifunctional deaminase-reductase C-terminal" evidence="1">
    <location>
        <begin position="5"/>
        <end position="194"/>
    </location>
</feature>
<dbReference type="Pfam" id="PF01872">
    <property type="entry name" value="RibD_C"/>
    <property type="match status" value="1"/>
</dbReference>
<dbReference type="InterPro" id="IPR024072">
    <property type="entry name" value="DHFR-like_dom_sf"/>
</dbReference>
<dbReference type="OrthoDB" id="195113at2"/>
<gene>
    <name evidence="2" type="ORF">GB881_02400</name>
</gene>
<dbReference type="GO" id="GO:0008703">
    <property type="term" value="F:5-amino-6-(5-phosphoribosylamino)uracil reductase activity"/>
    <property type="evidence" value="ECO:0007669"/>
    <property type="project" value="InterPro"/>
</dbReference>
<dbReference type="SUPFAM" id="SSF53597">
    <property type="entry name" value="Dihydrofolate reductase-like"/>
    <property type="match status" value="1"/>
</dbReference>